<evidence type="ECO:0000259" key="3">
    <source>
        <dbReference type="PROSITE" id="PS50930"/>
    </source>
</evidence>
<dbReference type="PANTHER" id="PTHR37299">
    <property type="entry name" value="TRANSCRIPTIONAL REGULATOR-RELATED"/>
    <property type="match status" value="1"/>
</dbReference>
<reference evidence="4" key="1">
    <citation type="journal article" date="2014" name="Genome Announc.">
        <title>Draft Genome Sequences of Three Alkaliphilic Bacillus Strains, Bacillus wakoensis JCM 9140T, Bacillus akibai JCM 9157T, and Bacillus hemicellulosilyticus JCM 9152T.</title>
        <authorList>
            <person name="Yuki M."/>
            <person name="Oshima K."/>
            <person name="Suda W."/>
            <person name="Oshida Y."/>
            <person name="Kitamura K."/>
            <person name="Iida T."/>
            <person name="Hattori M."/>
            <person name="Ohkuma M."/>
        </authorList>
    </citation>
    <scope>NUCLEOTIDE SEQUENCE [LARGE SCALE GENOMIC DNA]</scope>
    <source>
        <strain evidence="4">JCM 9140</strain>
    </source>
</reference>
<name>W4Q424_9BACI</name>
<organism evidence="4 5">
    <name type="scientific">Halalkalibacter wakoensis JCM 9140</name>
    <dbReference type="NCBI Taxonomy" id="1236970"/>
    <lineage>
        <taxon>Bacteria</taxon>
        <taxon>Bacillati</taxon>
        <taxon>Bacillota</taxon>
        <taxon>Bacilli</taxon>
        <taxon>Bacillales</taxon>
        <taxon>Bacillaceae</taxon>
        <taxon>Halalkalibacter</taxon>
    </lineage>
</organism>
<dbReference type="PANTHER" id="PTHR37299:SF1">
    <property type="entry name" value="STAGE 0 SPORULATION PROTEIN A HOMOLOG"/>
    <property type="match status" value="1"/>
</dbReference>
<dbReference type="SUPFAM" id="SSF52172">
    <property type="entry name" value="CheY-like"/>
    <property type="match status" value="1"/>
</dbReference>
<dbReference type="InterPro" id="IPR007492">
    <property type="entry name" value="LytTR_DNA-bd_dom"/>
</dbReference>
<dbReference type="Pfam" id="PF04397">
    <property type="entry name" value="LytTR"/>
    <property type="match status" value="1"/>
</dbReference>
<evidence type="ECO:0000313" key="4">
    <source>
        <dbReference type="EMBL" id="GAE26737.1"/>
    </source>
</evidence>
<dbReference type="InterPro" id="IPR046947">
    <property type="entry name" value="LytR-like"/>
</dbReference>
<feature type="domain" description="Response regulatory" evidence="2">
    <location>
        <begin position="6"/>
        <end position="120"/>
    </location>
</feature>
<comment type="caution">
    <text evidence="4">The sequence shown here is derived from an EMBL/GenBank/DDBJ whole genome shotgun (WGS) entry which is preliminary data.</text>
</comment>
<keyword evidence="5" id="KW-1185">Reference proteome</keyword>
<protein>
    <submittedName>
        <fullName evidence="4">Transcriptional regulator</fullName>
    </submittedName>
</protein>
<evidence type="ECO:0000313" key="5">
    <source>
        <dbReference type="Proteomes" id="UP000018890"/>
    </source>
</evidence>
<dbReference type="OrthoDB" id="3190595at2"/>
<dbReference type="SMART" id="SM00850">
    <property type="entry name" value="LytTR"/>
    <property type="match status" value="1"/>
</dbReference>
<dbReference type="Gene3D" id="2.40.50.1020">
    <property type="entry name" value="LytTr DNA-binding domain"/>
    <property type="match status" value="1"/>
</dbReference>
<dbReference type="PROSITE" id="PS50930">
    <property type="entry name" value="HTH_LYTTR"/>
    <property type="match status" value="1"/>
</dbReference>
<gene>
    <name evidence="4" type="ORF">JCM9140_2828</name>
</gene>
<proteinExistence type="predicted"/>
<accession>W4Q424</accession>
<dbReference type="RefSeq" id="WP_052002242.1">
    <property type="nucleotide sequence ID" value="NZ_BAUT01000031.1"/>
</dbReference>
<dbReference type="Pfam" id="PF00072">
    <property type="entry name" value="Response_reg"/>
    <property type="match status" value="1"/>
</dbReference>
<keyword evidence="1" id="KW-0597">Phosphoprotein</keyword>
<dbReference type="Gene3D" id="3.40.50.2300">
    <property type="match status" value="1"/>
</dbReference>
<dbReference type="InterPro" id="IPR001789">
    <property type="entry name" value="Sig_transdc_resp-reg_receiver"/>
</dbReference>
<dbReference type="GO" id="GO:0000156">
    <property type="term" value="F:phosphorelay response regulator activity"/>
    <property type="evidence" value="ECO:0007669"/>
    <property type="project" value="InterPro"/>
</dbReference>
<dbReference type="Proteomes" id="UP000018890">
    <property type="component" value="Unassembled WGS sequence"/>
</dbReference>
<dbReference type="PROSITE" id="PS50110">
    <property type="entry name" value="RESPONSE_REGULATORY"/>
    <property type="match status" value="1"/>
</dbReference>
<dbReference type="GO" id="GO:0003677">
    <property type="term" value="F:DNA binding"/>
    <property type="evidence" value="ECO:0007669"/>
    <property type="project" value="InterPro"/>
</dbReference>
<dbReference type="InterPro" id="IPR011006">
    <property type="entry name" value="CheY-like_superfamily"/>
</dbReference>
<dbReference type="STRING" id="1236970.JCM9140_2828"/>
<feature type="modified residue" description="4-aspartylphosphate" evidence="1">
    <location>
        <position position="57"/>
    </location>
</feature>
<evidence type="ECO:0000259" key="2">
    <source>
        <dbReference type="PROSITE" id="PS50110"/>
    </source>
</evidence>
<dbReference type="SMART" id="SM00448">
    <property type="entry name" value="REC"/>
    <property type="match status" value="1"/>
</dbReference>
<dbReference type="EMBL" id="BAUT01000031">
    <property type="protein sequence ID" value="GAE26737.1"/>
    <property type="molecule type" value="Genomic_DNA"/>
</dbReference>
<evidence type="ECO:0000256" key="1">
    <source>
        <dbReference type="PROSITE-ProRule" id="PRU00169"/>
    </source>
</evidence>
<dbReference type="AlphaFoldDB" id="W4Q424"/>
<feature type="domain" description="HTH LytTR-type" evidence="3">
    <location>
        <begin position="132"/>
        <end position="234"/>
    </location>
</feature>
<sequence>MEPIIKVIIAEDNKDAQDIMASFLKPLQQFEVIGVADNGESLLDVNLNLKPELIIADINMPKLNGIDAIASCLKVNPDLKFIYTTAYEKYAVKAFDLNAVDYLIKPIKKERFYVALEKAKGLLDYKKEKTILTIQMDRTSYFIQNKDIICIEKENRKTIIHTATQKYETNDSLDSILSRLSNNFFRTHRSFIVNIDYISHITAEGETYLAHLRNYPHPAYVSKLRISELYKEIS</sequence>